<comment type="caution">
    <text evidence="5">The sequence shown here is derived from an EMBL/GenBank/DDBJ whole genome shotgun (WGS) entry which is preliminary data.</text>
</comment>
<evidence type="ECO:0000256" key="1">
    <source>
        <dbReference type="ARBA" id="ARBA00023125"/>
    </source>
</evidence>
<dbReference type="Proteomes" id="UP000070442">
    <property type="component" value="Unassembled WGS sequence"/>
</dbReference>
<accession>A0A134ABB2</accession>
<keyword evidence="2" id="KW-0233">DNA recombination</keyword>
<dbReference type="InterPro" id="IPR011109">
    <property type="entry name" value="DNA_bind_recombinase_dom"/>
</dbReference>
<dbReference type="InterPro" id="IPR025827">
    <property type="entry name" value="Zn_ribbon_recom_dom"/>
</dbReference>
<dbReference type="Pfam" id="PF13408">
    <property type="entry name" value="Zn_ribbon_recom"/>
    <property type="match status" value="1"/>
</dbReference>
<dbReference type="Gene3D" id="3.40.50.1390">
    <property type="entry name" value="Resolvase, N-terminal catalytic domain"/>
    <property type="match status" value="1"/>
</dbReference>
<dbReference type="PANTHER" id="PTHR30461:SF2">
    <property type="entry name" value="SERINE RECOMBINASE PINE-RELATED"/>
    <property type="match status" value="1"/>
</dbReference>
<dbReference type="AlphaFoldDB" id="A0A134ABB2"/>
<dbReference type="Gene3D" id="3.90.1750.20">
    <property type="entry name" value="Putative Large Serine Recombinase, Chain B, Domain 2"/>
    <property type="match status" value="1"/>
</dbReference>
<keyword evidence="6" id="KW-1185">Reference proteome</keyword>
<evidence type="ECO:0000313" key="6">
    <source>
        <dbReference type="Proteomes" id="UP000070442"/>
    </source>
</evidence>
<dbReference type="CDD" id="cd00338">
    <property type="entry name" value="Ser_Recombinase"/>
    <property type="match status" value="1"/>
</dbReference>
<name>A0A134ABB2_9FIRM</name>
<organism evidence="5 6">
    <name type="scientific">Aedoeadaptatus coxii</name>
    <dbReference type="NCBI Taxonomy" id="755172"/>
    <lineage>
        <taxon>Bacteria</taxon>
        <taxon>Bacillati</taxon>
        <taxon>Bacillota</taxon>
        <taxon>Tissierellia</taxon>
        <taxon>Tissierellales</taxon>
        <taxon>Peptoniphilaceae</taxon>
        <taxon>Aedoeadaptatus</taxon>
    </lineage>
</organism>
<dbReference type="RefSeq" id="WP_068370143.1">
    <property type="nucleotide sequence ID" value="NZ_KQ960183.1"/>
</dbReference>
<keyword evidence="1" id="KW-0238">DNA-binding</keyword>
<dbReference type="Pfam" id="PF00239">
    <property type="entry name" value="Resolvase"/>
    <property type="match status" value="1"/>
</dbReference>
<protein>
    <submittedName>
        <fullName evidence="5">Resolvase protein</fullName>
    </submittedName>
</protein>
<sequence>MKKITKIEANQKEESILRVAAYARVSTDEDAQLVSLKTQKAHYEKMISENDSYTFAGLYFDEGITGTKKECRDGLLKMIKDCEDGKIDFILTKSISRLARNTTDCLEIVRRLLDLNIGIYFEKENIDTRTMESELMLSILSSLAESESRSISENNKWSIKKRFQNGTFIISSPPYGYENIDGKMVVNEEEGKIIKEIFEQYLSGNGTHKIAEDLNKRKIKGQKGASWHGSTINGILKNEKYIGDVIYQKTYTDDTYKRHKNNGEEDQYKIIDNHEAIVSREDFEKVQDLIKIRAIAKGNGEDTKRYQNRYSLSGKIKCGECGSTFKRRHHYNGKVRYIAWTCSEHLRDINKCSMKFIKDKDIKVAFITLVNKLIFGKDSIFTPLLKSLKRMDSKGEVAKINKIEEGLEKLKERKEVLSKLITSGVLDASIYTKESSEISSEESFLLREKERSKKAILGNDEEIRELEKLIGILDKSKMIDHFEDDLFEEIIDHIQVVNRETLDFHLKCGLVLREEVKNNV</sequence>
<dbReference type="InterPro" id="IPR038109">
    <property type="entry name" value="DNA_bind_recomb_sf"/>
</dbReference>
<dbReference type="SUPFAM" id="SSF53041">
    <property type="entry name" value="Resolvase-like"/>
    <property type="match status" value="1"/>
</dbReference>
<dbReference type="PROSITE" id="PS51736">
    <property type="entry name" value="RECOMBINASES_3"/>
    <property type="match status" value="1"/>
</dbReference>
<dbReference type="GO" id="GO:0003677">
    <property type="term" value="F:DNA binding"/>
    <property type="evidence" value="ECO:0007669"/>
    <property type="project" value="UniProtKB-KW"/>
</dbReference>
<evidence type="ECO:0000256" key="2">
    <source>
        <dbReference type="ARBA" id="ARBA00023172"/>
    </source>
</evidence>
<evidence type="ECO:0000313" key="5">
    <source>
        <dbReference type="EMBL" id="KXB64955.1"/>
    </source>
</evidence>
<feature type="domain" description="Resolvase/invertase-type recombinase catalytic" evidence="3">
    <location>
        <begin position="18"/>
        <end position="166"/>
    </location>
</feature>
<dbReference type="InterPro" id="IPR036162">
    <property type="entry name" value="Resolvase-like_N_sf"/>
</dbReference>
<dbReference type="EMBL" id="LSDG01000046">
    <property type="protein sequence ID" value="KXB64955.1"/>
    <property type="molecule type" value="Genomic_DNA"/>
</dbReference>
<gene>
    <name evidence="5" type="ORF">HMPREF1863_01874</name>
</gene>
<dbReference type="PROSITE" id="PS51737">
    <property type="entry name" value="RECOMBINASE_DNA_BIND"/>
    <property type="match status" value="1"/>
</dbReference>
<proteinExistence type="predicted"/>
<dbReference type="PATRIC" id="fig|755172.3.peg.1830"/>
<dbReference type="SMART" id="SM00857">
    <property type="entry name" value="Resolvase"/>
    <property type="match status" value="1"/>
</dbReference>
<dbReference type="Pfam" id="PF07508">
    <property type="entry name" value="Recombinase"/>
    <property type="match status" value="1"/>
</dbReference>
<dbReference type="InterPro" id="IPR050639">
    <property type="entry name" value="SSR_resolvase"/>
</dbReference>
<dbReference type="GO" id="GO:0000150">
    <property type="term" value="F:DNA strand exchange activity"/>
    <property type="evidence" value="ECO:0007669"/>
    <property type="project" value="InterPro"/>
</dbReference>
<evidence type="ECO:0000259" key="3">
    <source>
        <dbReference type="PROSITE" id="PS51736"/>
    </source>
</evidence>
<dbReference type="OrthoDB" id="9769353at2"/>
<reference evidence="6" key="1">
    <citation type="submission" date="2016-01" db="EMBL/GenBank/DDBJ databases">
        <authorList>
            <person name="Mitreva M."/>
            <person name="Pepin K.H."/>
            <person name="Mihindukulasuriya K.A."/>
            <person name="Fulton R."/>
            <person name="Fronick C."/>
            <person name="O'Laughlin M."/>
            <person name="Miner T."/>
            <person name="Herter B."/>
            <person name="Rosa B.A."/>
            <person name="Cordes M."/>
            <person name="Tomlinson C."/>
            <person name="Wollam A."/>
            <person name="Palsikar V.B."/>
            <person name="Mardis E.R."/>
            <person name="Wilson R.K."/>
        </authorList>
    </citation>
    <scope>NUCLEOTIDE SEQUENCE [LARGE SCALE GENOMIC DNA]</scope>
    <source>
        <strain evidence="6">DNF00729</strain>
    </source>
</reference>
<dbReference type="PANTHER" id="PTHR30461">
    <property type="entry name" value="DNA-INVERTASE FROM LAMBDOID PROPHAGE"/>
    <property type="match status" value="1"/>
</dbReference>
<evidence type="ECO:0000259" key="4">
    <source>
        <dbReference type="PROSITE" id="PS51737"/>
    </source>
</evidence>
<feature type="domain" description="Recombinase" evidence="4">
    <location>
        <begin position="174"/>
        <end position="296"/>
    </location>
</feature>
<dbReference type="STRING" id="755172.HMPREF1863_01874"/>
<dbReference type="InterPro" id="IPR006119">
    <property type="entry name" value="Resolv_N"/>
</dbReference>